<dbReference type="Gene3D" id="3.30.450.20">
    <property type="entry name" value="PAS domain"/>
    <property type="match status" value="1"/>
</dbReference>
<dbReference type="EMBL" id="PRLP01000040">
    <property type="protein sequence ID" value="PPC76847.1"/>
    <property type="molecule type" value="Genomic_DNA"/>
</dbReference>
<dbReference type="SUPFAM" id="SSF58104">
    <property type="entry name" value="Methyl-accepting chemotaxis protein (MCP) signaling domain"/>
    <property type="match status" value="1"/>
</dbReference>
<sequence length="546" mass="59041">MTALMQRFMIATRIWFILGLAILALLASTLMSYLNIRDTLLAGRIHSIDFVVQSALSEVSHFAELEQAGKLSHDEAQRLAGEALSAMRFADGNYIFVTERTGIMRINPTLPKDKLGTNLMNIQDENGVKINQELFKGVDQGDMAQVRYHWPRSKGGKPVAKLGIAREYKPWGWLIGSGIYIDDLNRAALEKLEALALQSGLIILVLIALAAMVISSIRRPLRTAIAAMHELAEGDGDLTKQLPADGKHELAQLAATFNRFAAGIADIVRETGQVAMRLNQSAAELQQAAKRTDHSIHRQSSETGTLATAMNEMVATAQEVARHAEETASATNETDRLTHDSYEVVEVIVRNIGELAEEVDAISHTIQRVANASTDIDKVLEVIRGIAEQTNLLALNAAIEAARAGEAGRGFAVVADEVRTLARRTQDSTAEIREIMENLQHGSRDAAVAMQRGVSKAQQTSESSGRAESALRAMSDAIGRIRDMSVQIATAAEEQSSTAESVNQSAVNISDASAEVKEASHQTAATADDIASAISHLHGLISRFKA</sequence>
<dbReference type="SMART" id="SM00304">
    <property type="entry name" value="HAMP"/>
    <property type="match status" value="2"/>
</dbReference>
<keyword evidence="2" id="KW-1003">Cell membrane</keyword>
<dbReference type="FunFam" id="1.10.287.950:FF:000001">
    <property type="entry name" value="Methyl-accepting chemotaxis sensory transducer"/>
    <property type="match status" value="1"/>
</dbReference>
<dbReference type="CDD" id="cd11386">
    <property type="entry name" value="MCP_signal"/>
    <property type="match status" value="1"/>
</dbReference>
<keyword evidence="3 9" id="KW-0812">Transmembrane</keyword>
<keyword evidence="5 9" id="KW-0472">Membrane</keyword>
<name>A0A2S5KPS0_9PROT</name>
<evidence type="ECO:0000256" key="9">
    <source>
        <dbReference type="SAM" id="Phobius"/>
    </source>
</evidence>
<keyword evidence="6 8" id="KW-0807">Transducer</keyword>
<comment type="subcellular location">
    <subcellularLocation>
        <location evidence="1">Cell membrane</location>
        <topology evidence="1">Multi-pass membrane protein</topology>
    </subcellularLocation>
</comment>
<comment type="similarity">
    <text evidence="7">Belongs to the methyl-accepting chemotaxis (MCP) protein family.</text>
</comment>
<evidence type="ECO:0000256" key="3">
    <source>
        <dbReference type="ARBA" id="ARBA00022692"/>
    </source>
</evidence>
<dbReference type="GO" id="GO:0006935">
    <property type="term" value="P:chemotaxis"/>
    <property type="evidence" value="ECO:0007669"/>
    <property type="project" value="InterPro"/>
</dbReference>
<dbReference type="OrthoDB" id="8744489at2"/>
<dbReference type="AlphaFoldDB" id="A0A2S5KPS0"/>
<dbReference type="InterPro" id="IPR003660">
    <property type="entry name" value="HAMP_dom"/>
</dbReference>
<evidence type="ECO:0000256" key="2">
    <source>
        <dbReference type="ARBA" id="ARBA00022475"/>
    </source>
</evidence>
<dbReference type="PROSITE" id="PS50111">
    <property type="entry name" value="CHEMOTAXIS_TRANSDUC_2"/>
    <property type="match status" value="1"/>
</dbReference>
<dbReference type="GO" id="GO:0004888">
    <property type="term" value="F:transmembrane signaling receptor activity"/>
    <property type="evidence" value="ECO:0007669"/>
    <property type="project" value="InterPro"/>
</dbReference>
<dbReference type="GO" id="GO:0007165">
    <property type="term" value="P:signal transduction"/>
    <property type="evidence" value="ECO:0007669"/>
    <property type="project" value="UniProtKB-KW"/>
</dbReference>
<dbReference type="InterPro" id="IPR004090">
    <property type="entry name" value="Chemotax_Me-accpt_rcpt"/>
</dbReference>
<dbReference type="PANTHER" id="PTHR32089">
    <property type="entry name" value="METHYL-ACCEPTING CHEMOTAXIS PROTEIN MCPB"/>
    <property type="match status" value="1"/>
</dbReference>
<comment type="caution">
    <text evidence="12">The sequence shown here is derived from an EMBL/GenBank/DDBJ whole genome shotgun (WGS) entry which is preliminary data.</text>
</comment>
<evidence type="ECO:0000256" key="1">
    <source>
        <dbReference type="ARBA" id="ARBA00004651"/>
    </source>
</evidence>
<evidence type="ECO:0000256" key="8">
    <source>
        <dbReference type="PROSITE-ProRule" id="PRU00284"/>
    </source>
</evidence>
<evidence type="ECO:0000259" key="10">
    <source>
        <dbReference type="PROSITE" id="PS50111"/>
    </source>
</evidence>
<protein>
    <submittedName>
        <fullName evidence="12">Methyl-accepting chemotaxis protein</fullName>
    </submittedName>
</protein>
<dbReference type="Pfam" id="PF00015">
    <property type="entry name" value="MCPsignal"/>
    <property type="match status" value="1"/>
</dbReference>
<dbReference type="PANTHER" id="PTHR32089:SF119">
    <property type="entry name" value="METHYL-ACCEPTING CHEMOTAXIS PROTEIN CTPL"/>
    <property type="match status" value="1"/>
</dbReference>
<evidence type="ECO:0000259" key="11">
    <source>
        <dbReference type="PROSITE" id="PS50885"/>
    </source>
</evidence>
<dbReference type="SMART" id="SM01049">
    <property type="entry name" value="Cache_2"/>
    <property type="match status" value="1"/>
</dbReference>
<evidence type="ECO:0000313" key="12">
    <source>
        <dbReference type="EMBL" id="PPC76847.1"/>
    </source>
</evidence>
<dbReference type="PROSITE" id="PS50885">
    <property type="entry name" value="HAMP"/>
    <property type="match status" value="1"/>
</dbReference>
<proteinExistence type="inferred from homology"/>
<accession>A0A2S5KPS0</accession>
<reference evidence="12 13" key="1">
    <citation type="submission" date="2018-02" db="EMBL/GenBank/DDBJ databases">
        <title>novel marine gammaproteobacteria from coastal saline agro ecosystem.</title>
        <authorList>
            <person name="Krishnan R."/>
            <person name="Ramesh Kumar N."/>
        </authorList>
    </citation>
    <scope>NUCLEOTIDE SEQUENCE [LARGE SCALE GENOMIC DNA]</scope>
    <source>
        <strain evidence="12 13">228</strain>
    </source>
</reference>
<evidence type="ECO:0000313" key="13">
    <source>
        <dbReference type="Proteomes" id="UP000238196"/>
    </source>
</evidence>
<dbReference type="Pfam" id="PF17200">
    <property type="entry name" value="sCache_2"/>
    <property type="match status" value="1"/>
</dbReference>
<dbReference type="SMART" id="SM00283">
    <property type="entry name" value="MA"/>
    <property type="match status" value="1"/>
</dbReference>
<feature type="transmembrane region" description="Helical" evidence="9">
    <location>
        <begin position="195"/>
        <end position="214"/>
    </location>
</feature>
<dbReference type="GO" id="GO:0005886">
    <property type="term" value="C:plasma membrane"/>
    <property type="evidence" value="ECO:0007669"/>
    <property type="project" value="UniProtKB-SubCell"/>
</dbReference>
<evidence type="ECO:0000256" key="7">
    <source>
        <dbReference type="ARBA" id="ARBA00029447"/>
    </source>
</evidence>
<dbReference type="InterPro" id="IPR033480">
    <property type="entry name" value="sCache_2"/>
</dbReference>
<organism evidence="12 13">
    <name type="scientific">Proteobacteria bacterium 228</name>
    <dbReference type="NCBI Taxonomy" id="2083153"/>
    <lineage>
        <taxon>Bacteria</taxon>
        <taxon>Pseudomonadati</taxon>
        <taxon>Pseudomonadota</taxon>
    </lineage>
</organism>
<dbReference type="PRINTS" id="PR00260">
    <property type="entry name" value="CHEMTRNSDUCR"/>
</dbReference>
<evidence type="ECO:0000256" key="4">
    <source>
        <dbReference type="ARBA" id="ARBA00022989"/>
    </source>
</evidence>
<dbReference type="Pfam" id="PF00672">
    <property type="entry name" value="HAMP"/>
    <property type="match status" value="1"/>
</dbReference>
<feature type="domain" description="HAMP" evidence="11">
    <location>
        <begin position="215"/>
        <end position="269"/>
    </location>
</feature>
<dbReference type="Proteomes" id="UP000238196">
    <property type="component" value="Unassembled WGS sequence"/>
</dbReference>
<dbReference type="Gene3D" id="1.10.287.950">
    <property type="entry name" value="Methyl-accepting chemotaxis protein"/>
    <property type="match status" value="1"/>
</dbReference>
<evidence type="ECO:0000256" key="6">
    <source>
        <dbReference type="ARBA" id="ARBA00023224"/>
    </source>
</evidence>
<evidence type="ECO:0000256" key="5">
    <source>
        <dbReference type="ARBA" id="ARBA00023136"/>
    </source>
</evidence>
<keyword evidence="4 9" id="KW-1133">Transmembrane helix</keyword>
<dbReference type="CDD" id="cd06225">
    <property type="entry name" value="HAMP"/>
    <property type="match status" value="1"/>
</dbReference>
<feature type="domain" description="Methyl-accepting transducer" evidence="10">
    <location>
        <begin position="274"/>
        <end position="510"/>
    </location>
</feature>
<dbReference type="InterPro" id="IPR004089">
    <property type="entry name" value="MCPsignal_dom"/>
</dbReference>
<gene>
    <name evidence="12" type="ORF">C4K68_13510</name>
</gene>